<dbReference type="Proteomes" id="UP000290365">
    <property type="component" value="Chromosome"/>
</dbReference>
<accession>A0A4V0YZX7</accession>
<protein>
    <submittedName>
        <fullName evidence="3">MerR family transcriptional regulator</fullName>
    </submittedName>
</protein>
<evidence type="ECO:0000259" key="1">
    <source>
        <dbReference type="PROSITE" id="PS50887"/>
    </source>
</evidence>
<dbReference type="SMART" id="SM00422">
    <property type="entry name" value="HTH_MERR"/>
    <property type="match status" value="1"/>
</dbReference>
<feature type="domain" description="HTH merR-type" evidence="2">
    <location>
        <begin position="49"/>
        <end position="104"/>
    </location>
</feature>
<dbReference type="SUPFAM" id="SSF46955">
    <property type="entry name" value="Putative DNA-binding domain"/>
    <property type="match status" value="1"/>
</dbReference>
<dbReference type="InterPro" id="IPR009061">
    <property type="entry name" value="DNA-bd_dom_put_sf"/>
</dbReference>
<dbReference type="SMART" id="SM00065">
    <property type="entry name" value="GAF"/>
    <property type="match status" value="1"/>
</dbReference>
<sequence length="724" mass="81824">MSLMDRSQRRTGEAHMDEYNLQRIQQYLRSKEVQERIQRNIQRSRIEATVTIGRAAQLFGFSESKLRELESLGLLNPLRKENKGQRQYTLNELDKLAIIRELLDAKYTAAEIPPDIEELWSNVHERDVSSPLSGFALPSSPAPSSEPPEILPINVRIEEARSLLFWRFFASHSLRLALLLISEYLPNNLPLGLILSLAHPTPALTLSSIQQLPQLGTSLLGWLSKSRSSHTLLTFSPFFQYSSDYTLLPLVPLHEETPLEPASDNTFLILERLDRRSHALSLPSLVVSLLRRLLAPLYTQAALLVHSFGPTMNDLLLPATDLTNSANYHDLLLTGLADLLIELGGSTERDTPRWRFCLLLLPDTSLHPLPLQQQVLIARAQSQRSPYIQGQSFFSPQKLQTSLSIRAFQSGRIIYKPEVVANDRTFVYREIEGEIRSNIAVPIGSETGHPLAVLYVASDEPQAFSLEDQRLLRLFARLIENVLRTSQAHLQMGSELRSLMRTPSVVDSFFGEFLSENEFLHDLEALLARLASAHDPCQAPEDASEPIPEVISFIGLDLDEQESLASQYGDQIMRNLTRTLGHRIQELLAPLITKSFNCQLYYMHANRFYLILRDFSLEDAREKAERLRVSLDGSIAIKQTDLADNILILPHITVHLAVTSYTQAKLRAFLTEYASLTEISTMLSQTLDVVLKLGTDEGGNTVVAWNPRLGSYFPWQPQQEQIEQ</sequence>
<dbReference type="PROSITE" id="PS50937">
    <property type="entry name" value="HTH_MERR_2"/>
    <property type="match status" value="1"/>
</dbReference>
<organism evidence="3 4">
    <name type="scientific">Ktedonosporobacter rubrisoli</name>
    <dbReference type="NCBI Taxonomy" id="2509675"/>
    <lineage>
        <taxon>Bacteria</taxon>
        <taxon>Bacillati</taxon>
        <taxon>Chloroflexota</taxon>
        <taxon>Ktedonobacteria</taxon>
        <taxon>Ktedonobacterales</taxon>
        <taxon>Ktedonosporobacteraceae</taxon>
        <taxon>Ktedonosporobacter</taxon>
    </lineage>
</organism>
<dbReference type="PROSITE" id="PS50887">
    <property type="entry name" value="GGDEF"/>
    <property type="match status" value="1"/>
</dbReference>
<dbReference type="InterPro" id="IPR043128">
    <property type="entry name" value="Rev_trsase/Diguanyl_cyclase"/>
</dbReference>
<dbReference type="Gene3D" id="1.10.1660.10">
    <property type="match status" value="1"/>
</dbReference>
<reference evidence="3 4" key="1">
    <citation type="submission" date="2019-01" db="EMBL/GenBank/DDBJ databases">
        <title>Ktedonosporobacter rubrisoli SCAWS-G2.</title>
        <authorList>
            <person name="Huang Y."/>
            <person name="Yan B."/>
        </authorList>
    </citation>
    <scope>NUCLEOTIDE SEQUENCE [LARGE SCALE GENOMIC DNA]</scope>
    <source>
        <strain evidence="3 4">SCAWS-G2</strain>
    </source>
</reference>
<dbReference type="InterPro" id="IPR029016">
    <property type="entry name" value="GAF-like_dom_sf"/>
</dbReference>
<keyword evidence="4" id="KW-1185">Reference proteome</keyword>
<dbReference type="InterPro" id="IPR000551">
    <property type="entry name" value="MerR-type_HTH_dom"/>
</dbReference>
<proteinExistence type="predicted"/>
<dbReference type="InterPro" id="IPR003018">
    <property type="entry name" value="GAF"/>
</dbReference>
<gene>
    <name evidence="3" type="ORF">EPA93_36905</name>
</gene>
<evidence type="ECO:0000313" key="4">
    <source>
        <dbReference type="Proteomes" id="UP000290365"/>
    </source>
</evidence>
<dbReference type="KEGG" id="kbs:EPA93_36905"/>
<dbReference type="EMBL" id="CP035758">
    <property type="protein sequence ID" value="QBD81261.1"/>
    <property type="molecule type" value="Genomic_DNA"/>
</dbReference>
<evidence type="ECO:0000313" key="3">
    <source>
        <dbReference type="EMBL" id="QBD81261.1"/>
    </source>
</evidence>
<evidence type="ECO:0000259" key="2">
    <source>
        <dbReference type="PROSITE" id="PS50937"/>
    </source>
</evidence>
<dbReference type="Pfam" id="PF13411">
    <property type="entry name" value="MerR_1"/>
    <property type="match status" value="1"/>
</dbReference>
<dbReference type="Pfam" id="PF13185">
    <property type="entry name" value="GAF_2"/>
    <property type="match status" value="1"/>
</dbReference>
<dbReference type="Gene3D" id="3.30.70.270">
    <property type="match status" value="1"/>
</dbReference>
<dbReference type="GO" id="GO:0006355">
    <property type="term" value="P:regulation of DNA-templated transcription"/>
    <property type="evidence" value="ECO:0007669"/>
    <property type="project" value="InterPro"/>
</dbReference>
<dbReference type="GO" id="GO:0003677">
    <property type="term" value="F:DNA binding"/>
    <property type="evidence" value="ECO:0007669"/>
    <property type="project" value="InterPro"/>
</dbReference>
<dbReference type="OrthoDB" id="135815at2"/>
<name>A0A4V0YZX7_KTERU</name>
<dbReference type="AlphaFoldDB" id="A0A4V0YZX7"/>
<dbReference type="InterPro" id="IPR000160">
    <property type="entry name" value="GGDEF_dom"/>
</dbReference>
<dbReference type="SUPFAM" id="SSF55781">
    <property type="entry name" value="GAF domain-like"/>
    <property type="match status" value="1"/>
</dbReference>
<dbReference type="Gene3D" id="3.30.450.40">
    <property type="match status" value="1"/>
</dbReference>
<feature type="domain" description="GGDEF" evidence="1">
    <location>
        <begin position="549"/>
        <end position="707"/>
    </location>
</feature>